<evidence type="ECO:0000256" key="7">
    <source>
        <dbReference type="ARBA" id="ARBA00022840"/>
    </source>
</evidence>
<dbReference type="Gene3D" id="1.25.40.10">
    <property type="entry name" value="Tetratricopeptide repeat domain"/>
    <property type="match status" value="1"/>
</dbReference>
<feature type="chain" id="PRO_5032402263" description="histidine kinase" evidence="12">
    <location>
        <begin position="21"/>
        <end position="595"/>
    </location>
</feature>
<evidence type="ECO:0000256" key="1">
    <source>
        <dbReference type="ARBA" id="ARBA00000085"/>
    </source>
</evidence>
<evidence type="ECO:0000313" key="15">
    <source>
        <dbReference type="Proteomes" id="UP000552241"/>
    </source>
</evidence>
<evidence type="ECO:0000256" key="5">
    <source>
        <dbReference type="ARBA" id="ARBA00022741"/>
    </source>
</evidence>
<dbReference type="PROSITE" id="PS50005">
    <property type="entry name" value="TPR"/>
    <property type="match status" value="3"/>
</dbReference>
<keyword evidence="6 14" id="KW-0418">Kinase</keyword>
<evidence type="ECO:0000256" key="6">
    <source>
        <dbReference type="ARBA" id="ARBA00022777"/>
    </source>
</evidence>
<dbReference type="GO" id="GO:0000155">
    <property type="term" value="F:phosphorelay sensor kinase activity"/>
    <property type="evidence" value="ECO:0007669"/>
    <property type="project" value="InterPro"/>
</dbReference>
<dbReference type="Pfam" id="PF07730">
    <property type="entry name" value="HisKA_3"/>
    <property type="match status" value="1"/>
</dbReference>
<dbReference type="AlphaFoldDB" id="A0A838ZPS7"/>
<dbReference type="SUPFAM" id="SSF55874">
    <property type="entry name" value="ATPase domain of HSP90 chaperone/DNA topoisomerase II/histidine kinase"/>
    <property type="match status" value="1"/>
</dbReference>
<dbReference type="InterPro" id="IPR011712">
    <property type="entry name" value="Sig_transdc_His_kin_sub3_dim/P"/>
</dbReference>
<keyword evidence="12" id="KW-0732">Signal</keyword>
<accession>A0A838ZPS7</accession>
<dbReference type="EC" id="2.7.13.3" evidence="2"/>
<dbReference type="PROSITE" id="PS50109">
    <property type="entry name" value="HIS_KIN"/>
    <property type="match status" value="1"/>
</dbReference>
<keyword evidence="8" id="KW-0902">Two-component regulatory system</keyword>
<feature type="repeat" description="TPR" evidence="9">
    <location>
        <begin position="228"/>
        <end position="261"/>
    </location>
</feature>
<feature type="domain" description="Histidine kinase" evidence="13">
    <location>
        <begin position="404"/>
        <end position="595"/>
    </location>
</feature>
<keyword evidence="11" id="KW-1133">Transmembrane helix</keyword>
<dbReference type="Pfam" id="PF13424">
    <property type="entry name" value="TPR_12"/>
    <property type="match status" value="1"/>
</dbReference>
<dbReference type="CDD" id="cd16917">
    <property type="entry name" value="HATPase_UhpB-NarQ-NarX-like"/>
    <property type="match status" value="1"/>
</dbReference>
<comment type="catalytic activity">
    <reaction evidence="1">
        <text>ATP + protein L-histidine = ADP + protein N-phospho-L-histidine.</text>
        <dbReference type="EC" id="2.7.13.3"/>
    </reaction>
</comment>
<name>A0A838ZPS7_9FLAO</name>
<comment type="caution">
    <text evidence="14">The sequence shown here is derived from an EMBL/GenBank/DDBJ whole genome shotgun (WGS) entry which is preliminary data.</text>
</comment>
<feature type="repeat" description="TPR" evidence="9">
    <location>
        <begin position="69"/>
        <end position="102"/>
    </location>
</feature>
<dbReference type="PANTHER" id="PTHR24421:SF10">
    <property type="entry name" value="NITRATE_NITRITE SENSOR PROTEIN NARQ"/>
    <property type="match status" value="1"/>
</dbReference>
<dbReference type="Gene3D" id="3.30.565.10">
    <property type="entry name" value="Histidine kinase-like ATPase, C-terminal domain"/>
    <property type="match status" value="1"/>
</dbReference>
<dbReference type="SMART" id="SM00028">
    <property type="entry name" value="TPR"/>
    <property type="match status" value="3"/>
</dbReference>
<feature type="signal peptide" evidence="12">
    <location>
        <begin position="1"/>
        <end position="20"/>
    </location>
</feature>
<dbReference type="InterPro" id="IPR050482">
    <property type="entry name" value="Sensor_HK_TwoCompSys"/>
</dbReference>
<evidence type="ECO:0000256" key="10">
    <source>
        <dbReference type="SAM" id="Coils"/>
    </source>
</evidence>
<feature type="repeat" description="TPR" evidence="9">
    <location>
        <begin position="188"/>
        <end position="221"/>
    </location>
</feature>
<dbReference type="PANTHER" id="PTHR24421">
    <property type="entry name" value="NITRATE/NITRITE SENSOR PROTEIN NARX-RELATED"/>
    <property type="match status" value="1"/>
</dbReference>
<gene>
    <name evidence="14" type="ORF">HU137_03865</name>
</gene>
<evidence type="ECO:0000313" key="14">
    <source>
        <dbReference type="EMBL" id="MBA5628905.1"/>
    </source>
</evidence>
<sequence length="595" mass="68923">MKAFQFYTVFFFFLSAFLMAQDENLIRKIDSLNLDVPYDQRIETSAFNLNKYLQNAKSAESIHYQKGIADSYNNISLIYYYQSKYDISTRYFFKAIKLYEALKLDGEAGNLYSLYGYRLRHKDIEKSMEYMQKGIFLAKKANAQFELMGMYDNYGLVKEANNEPDSAEFFFKKSLAMKKAANDQAGIPYSLNKLGTLYSGLGDFKKAKPYFDEAYALRLKLKDKVGIAENLSFYGTFYEMQGETSQAISYFKQALEASKDAGYRWLTYRIYEALSTNYEQSNQFAEALDYHKQFTAYKDSIYNLETTTNQKEIEIQFETEKKEKQILIQRAELAENKLSLERKNTWMILIIGLALLIGLIGYFVYRNQKLKNEQLRKENQLKDALIRIEAQNKVQEERLRISRDLHDNIGSQLTFIISSLDNLKFQLGKENPEAGKRIENINEFTRNTITELRDTIWAMNKENILFSDLKVRISNFLENAKSHVEHTDFEIEMNESIDENHSFSAFEGINLYRVIQEAVNNAIKHAEASHIKVSFEKIENHFEVKVSDNGKGISDLSKESGNGLNNMYKRIADLGGELIVKSEPGKGTVLRVVFS</sequence>
<dbReference type="EMBL" id="JACDZE010000001">
    <property type="protein sequence ID" value="MBA5628905.1"/>
    <property type="molecule type" value="Genomic_DNA"/>
</dbReference>
<evidence type="ECO:0000256" key="9">
    <source>
        <dbReference type="PROSITE-ProRule" id="PRU00339"/>
    </source>
</evidence>
<dbReference type="InterPro" id="IPR011990">
    <property type="entry name" value="TPR-like_helical_dom_sf"/>
</dbReference>
<dbReference type="Gene3D" id="1.20.5.1930">
    <property type="match status" value="1"/>
</dbReference>
<dbReference type="RefSeq" id="WP_182042484.1">
    <property type="nucleotide sequence ID" value="NZ_JACDZE010000001.1"/>
</dbReference>
<evidence type="ECO:0000259" key="13">
    <source>
        <dbReference type="PROSITE" id="PS50109"/>
    </source>
</evidence>
<dbReference type="GO" id="GO:0016020">
    <property type="term" value="C:membrane"/>
    <property type="evidence" value="ECO:0007669"/>
    <property type="project" value="InterPro"/>
</dbReference>
<reference evidence="14 15" key="1">
    <citation type="submission" date="2020-07" db="EMBL/GenBank/DDBJ databases">
        <title>Moheibacter lacus sp. nov., a member of the family Flavobacteriaceae isolated from freshwater lake sediment.</title>
        <authorList>
            <person name="Liu Y."/>
        </authorList>
    </citation>
    <scope>NUCLEOTIDE SEQUENCE [LARGE SCALE GENOMIC DNA]</scope>
    <source>
        <strain evidence="14 15">BDHS18</strain>
    </source>
</reference>
<feature type="transmembrane region" description="Helical" evidence="11">
    <location>
        <begin position="346"/>
        <end position="365"/>
    </location>
</feature>
<dbReference type="GO" id="GO:0005524">
    <property type="term" value="F:ATP binding"/>
    <property type="evidence" value="ECO:0007669"/>
    <property type="project" value="UniProtKB-KW"/>
</dbReference>
<dbReference type="Pfam" id="PF02518">
    <property type="entry name" value="HATPase_c"/>
    <property type="match status" value="1"/>
</dbReference>
<dbReference type="Proteomes" id="UP000552241">
    <property type="component" value="Unassembled WGS sequence"/>
</dbReference>
<keyword evidence="5" id="KW-0547">Nucleotide-binding</keyword>
<keyword evidence="10" id="KW-0175">Coiled coil</keyword>
<dbReference type="InterPro" id="IPR005467">
    <property type="entry name" value="His_kinase_dom"/>
</dbReference>
<keyword evidence="11" id="KW-0812">Transmembrane</keyword>
<feature type="coiled-coil region" evidence="10">
    <location>
        <begin position="367"/>
        <end position="398"/>
    </location>
</feature>
<evidence type="ECO:0000256" key="11">
    <source>
        <dbReference type="SAM" id="Phobius"/>
    </source>
</evidence>
<keyword evidence="7" id="KW-0067">ATP-binding</keyword>
<evidence type="ECO:0000256" key="8">
    <source>
        <dbReference type="ARBA" id="ARBA00023012"/>
    </source>
</evidence>
<keyword evidence="9" id="KW-0802">TPR repeat</keyword>
<evidence type="ECO:0000256" key="4">
    <source>
        <dbReference type="ARBA" id="ARBA00022679"/>
    </source>
</evidence>
<dbReference type="InterPro" id="IPR036890">
    <property type="entry name" value="HATPase_C_sf"/>
</dbReference>
<evidence type="ECO:0000256" key="12">
    <source>
        <dbReference type="SAM" id="SignalP"/>
    </source>
</evidence>
<keyword evidence="4" id="KW-0808">Transferase</keyword>
<organism evidence="14 15">
    <name type="scientific">Moheibacter lacus</name>
    <dbReference type="NCBI Taxonomy" id="2745851"/>
    <lineage>
        <taxon>Bacteria</taxon>
        <taxon>Pseudomonadati</taxon>
        <taxon>Bacteroidota</taxon>
        <taxon>Flavobacteriia</taxon>
        <taxon>Flavobacteriales</taxon>
        <taxon>Weeksellaceae</taxon>
        <taxon>Moheibacter</taxon>
    </lineage>
</organism>
<dbReference type="InterPro" id="IPR003594">
    <property type="entry name" value="HATPase_dom"/>
</dbReference>
<keyword evidence="11" id="KW-0472">Membrane</keyword>
<evidence type="ECO:0000256" key="2">
    <source>
        <dbReference type="ARBA" id="ARBA00012438"/>
    </source>
</evidence>
<dbReference type="Pfam" id="PF13374">
    <property type="entry name" value="TPR_10"/>
    <property type="match status" value="1"/>
</dbReference>
<evidence type="ECO:0000256" key="3">
    <source>
        <dbReference type="ARBA" id="ARBA00022553"/>
    </source>
</evidence>
<keyword evidence="15" id="KW-1185">Reference proteome</keyword>
<dbReference type="InterPro" id="IPR019734">
    <property type="entry name" value="TPR_rpt"/>
</dbReference>
<dbReference type="GO" id="GO:0046983">
    <property type="term" value="F:protein dimerization activity"/>
    <property type="evidence" value="ECO:0007669"/>
    <property type="project" value="InterPro"/>
</dbReference>
<proteinExistence type="predicted"/>
<dbReference type="SMART" id="SM00387">
    <property type="entry name" value="HATPase_c"/>
    <property type="match status" value="1"/>
</dbReference>
<keyword evidence="3" id="KW-0597">Phosphoprotein</keyword>
<protein>
    <recommendedName>
        <fullName evidence="2">histidine kinase</fullName>
        <ecNumber evidence="2">2.7.13.3</ecNumber>
    </recommendedName>
</protein>
<dbReference type="SUPFAM" id="SSF48452">
    <property type="entry name" value="TPR-like"/>
    <property type="match status" value="2"/>
</dbReference>